<accession>A0A0F4YNT5</accession>
<dbReference type="OrthoDB" id="1923844at2759"/>
<dbReference type="RefSeq" id="XP_013326539.1">
    <property type="nucleotide sequence ID" value="XM_013471085.1"/>
</dbReference>
<organism evidence="2 3">
    <name type="scientific">Rasamsonia emersonii (strain ATCC 16479 / CBS 393.64 / IMI 116815)</name>
    <dbReference type="NCBI Taxonomy" id="1408163"/>
    <lineage>
        <taxon>Eukaryota</taxon>
        <taxon>Fungi</taxon>
        <taxon>Dikarya</taxon>
        <taxon>Ascomycota</taxon>
        <taxon>Pezizomycotina</taxon>
        <taxon>Eurotiomycetes</taxon>
        <taxon>Eurotiomycetidae</taxon>
        <taxon>Eurotiales</taxon>
        <taxon>Trichocomaceae</taxon>
        <taxon>Rasamsonia</taxon>
    </lineage>
</organism>
<dbReference type="SUPFAM" id="SSF51621">
    <property type="entry name" value="Phosphoenolpyruvate/pyruvate domain"/>
    <property type="match status" value="1"/>
</dbReference>
<dbReference type="InterPro" id="IPR018523">
    <property type="entry name" value="Isocitrate_lyase_ph_CS"/>
</dbReference>
<dbReference type="Pfam" id="PF13714">
    <property type="entry name" value="PEP_mutase"/>
    <property type="match status" value="1"/>
</dbReference>
<dbReference type="Gene3D" id="3.20.20.60">
    <property type="entry name" value="Phosphoenolpyruvate-binding domains"/>
    <property type="match status" value="1"/>
</dbReference>
<dbReference type="PROSITE" id="PS00161">
    <property type="entry name" value="ISOCITRATE_LYASE"/>
    <property type="match status" value="1"/>
</dbReference>
<keyword evidence="2" id="KW-0670">Pyruvate</keyword>
<gene>
    <name evidence="2" type="ORF">T310_6087</name>
</gene>
<comment type="catalytic activity">
    <reaction evidence="1">
        <text>(2S,3R)-3-hydroxybutane-1,2,3-tricarboxylate = pyruvate + succinate</text>
        <dbReference type="Rhea" id="RHEA:16809"/>
        <dbReference type="ChEBI" id="CHEBI:15361"/>
        <dbReference type="ChEBI" id="CHEBI:30031"/>
        <dbReference type="ChEBI" id="CHEBI:57429"/>
        <dbReference type="EC" id="4.1.3.30"/>
    </reaction>
</comment>
<keyword evidence="3" id="KW-1185">Reference proteome</keyword>
<proteinExistence type="predicted"/>
<reference evidence="2 3" key="1">
    <citation type="submission" date="2015-04" db="EMBL/GenBank/DDBJ databases">
        <authorList>
            <person name="Heijne W.H."/>
            <person name="Fedorova N.D."/>
            <person name="Nierman W.C."/>
            <person name="Vollebregt A.W."/>
            <person name="Zhao Z."/>
            <person name="Wu L."/>
            <person name="Kumar M."/>
            <person name="Stam H."/>
            <person name="van den Berg M.A."/>
            <person name="Pel H.J."/>
        </authorList>
    </citation>
    <scope>NUCLEOTIDE SEQUENCE [LARGE SCALE GENOMIC DNA]</scope>
    <source>
        <strain evidence="2 3">CBS 393.64</strain>
    </source>
</reference>
<dbReference type="InterPro" id="IPR015813">
    <property type="entry name" value="Pyrv/PenolPyrv_kinase-like_dom"/>
</dbReference>
<dbReference type="EMBL" id="LASV01000304">
    <property type="protein sequence ID" value="KKA19927.1"/>
    <property type="molecule type" value="Genomic_DNA"/>
</dbReference>
<dbReference type="PANTHER" id="PTHR42905:SF2">
    <property type="entry name" value="PHOSPHOENOLPYRUVATE CARBOXYLASE FAMILY PROTEIN"/>
    <property type="match status" value="1"/>
</dbReference>
<dbReference type="PANTHER" id="PTHR42905">
    <property type="entry name" value="PHOSPHOENOLPYRUVATE CARBOXYLASE"/>
    <property type="match status" value="1"/>
</dbReference>
<protein>
    <submittedName>
        <fullName evidence="2">Carboxyphosphonoenolpyruvate mutase</fullName>
    </submittedName>
</protein>
<evidence type="ECO:0000313" key="2">
    <source>
        <dbReference type="EMBL" id="KKA19927.1"/>
    </source>
</evidence>
<comment type="caution">
    <text evidence="2">The sequence shown here is derived from an EMBL/GenBank/DDBJ whole genome shotgun (WGS) entry which is preliminary data.</text>
</comment>
<dbReference type="CDD" id="cd00377">
    <property type="entry name" value="ICL_PEPM"/>
    <property type="match status" value="1"/>
</dbReference>
<name>A0A0F4YNT5_RASE3</name>
<dbReference type="STRING" id="1408163.A0A0F4YNT5"/>
<dbReference type="GeneID" id="25318399"/>
<evidence type="ECO:0000256" key="1">
    <source>
        <dbReference type="ARBA" id="ARBA00001050"/>
    </source>
</evidence>
<evidence type="ECO:0000313" key="3">
    <source>
        <dbReference type="Proteomes" id="UP000053958"/>
    </source>
</evidence>
<dbReference type="GO" id="GO:0046421">
    <property type="term" value="F:methylisocitrate lyase activity"/>
    <property type="evidence" value="ECO:0007669"/>
    <property type="project" value="UniProtKB-EC"/>
</dbReference>
<dbReference type="Proteomes" id="UP000053958">
    <property type="component" value="Unassembled WGS sequence"/>
</dbReference>
<sequence length="306" mass="32466">MASINNTTVQHPAVAKLRALLADKDKIIVCPGVYDGFTARIALREGFDCLYMTGAGTTMSRLGMPDLGVATLNDMRDNAAMIAGLDPSVPLIADADTGYGGPLMVGRTVTQYIRAGVAALHLEDQVVTKRCGHLRNKELVSEEEFLARIRAAVNARAQTGDIVLIARTDALESLGYDVAVGRLKKALALGADVAFLECVTSREQARQVCEDLAPYPVLFNAVPGGVLPDLSVSEAKELGFRVIIFPGLALGPVYESVSRAVRMLKESGTQEPAKEGSVREIFTVCGLKEAVAFDLAAGGALYARGV</sequence>
<dbReference type="InterPro" id="IPR039556">
    <property type="entry name" value="ICL/PEPM"/>
</dbReference>
<dbReference type="InterPro" id="IPR040442">
    <property type="entry name" value="Pyrv_kinase-like_dom_sf"/>
</dbReference>
<dbReference type="AlphaFoldDB" id="A0A0F4YNT5"/>